<proteinExistence type="predicted"/>
<dbReference type="EMBL" id="CP012830">
    <property type="protein sequence ID" value="ALI04470.1"/>
    <property type="molecule type" value="Genomic_DNA"/>
</dbReference>
<accession>A0A0N9WPV8</accession>
<sequence>MSLLYQDPSMNHDKVNTLLAEGKETDVIAALISIGLNEPDGAWAQNTCLHYLDSESENVASAAITALGHVARRHGQLELEKVLAAFEHAKARFPSLEPVISDTLEDVKLFTDVLPDKCP</sequence>
<dbReference type="Proteomes" id="UP000066487">
    <property type="component" value="Chromosome"/>
</dbReference>
<protein>
    <recommendedName>
        <fullName evidence="3">HEAT repeat domain-containing protein</fullName>
    </recommendedName>
</protein>
<evidence type="ECO:0008006" key="3">
    <source>
        <dbReference type="Google" id="ProtNLM"/>
    </source>
</evidence>
<evidence type="ECO:0000313" key="1">
    <source>
        <dbReference type="EMBL" id="ALI04470.1"/>
    </source>
</evidence>
<reference evidence="2" key="1">
    <citation type="submission" date="2015-09" db="EMBL/GenBank/DDBJ databases">
        <title>Whole genome sequence of Pseudomonas fluorescens FW300-N2E3.</title>
        <authorList>
            <person name="Ray J."/>
            <person name="Melnyk R."/>
            <person name="Deutschbauer A."/>
        </authorList>
    </citation>
    <scope>NUCLEOTIDE SEQUENCE [LARGE SCALE GENOMIC DNA]</scope>
    <source>
        <strain evidence="2">FW300-N2E3</strain>
    </source>
</reference>
<organism evidence="1 2">
    <name type="scientific">Pseudomonas fluorescens</name>
    <dbReference type="NCBI Taxonomy" id="294"/>
    <lineage>
        <taxon>Bacteria</taxon>
        <taxon>Pseudomonadati</taxon>
        <taxon>Pseudomonadota</taxon>
        <taxon>Gammaproteobacteria</taxon>
        <taxon>Pseudomonadales</taxon>
        <taxon>Pseudomonadaceae</taxon>
        <taxon>Pseudomonas</taxon>
    </lineage>
</organism>
<dbReference type="AlphaFoldDB" id="A0A0N9WPV8"/>
<name>A0A0N9WPV8_PSEFL</name>
<evidence type="ECO:0000313" key="2">
    <source>
        <dbReference type="Proteomes" id="UP000066487"/>
    </source>
</evidence>
<dbReference type="CDD" id="cd20694">
    <property type="entry name" value="CdiI_Ct-like"/>
    <property type="match status" value="1"/>
</dbReference>
<reference evidence="1 2" key="2">
    <citation type="journal article" date="2018" name="Nature">
        <title>Mutant phenotypes for thousands of bacterial genes of unknown function.</title>
        <authorList>
            <person name="Price M.N."/>
            <person name="Wetmore K.M."/>
            <person name="Waters R.J."/>
            <person name="Callaghan M."/>
            <person name="Ray J."/>
            <person name="Liu H."/>
            <person name="Kuehl J.V."/>
            <person name="Melnyk R.A."/>
            <person name="Lamson J.S."/>
            <person name="Suh Y."/>
            <person name="Carlson H.K."/>
            <person name="Esquivel Z."/>
            <person name="Sadeeshkumar H."/>
            <person name="Chakraborty R."/>
            <person name="Zane G.M."/>
            <person name="Rubin B.E."/>
            <person name="Wall J.D."/>
            <person name="Visel A."/>
            <person name="Bristow J."/>
            <person name="Blow M.J."/>
            <person name="Arkin A.P."/>
            <person name="Deutschbauer A.M."/>
        </authorList>
    </citation>
    <scope>NUCLEOTIDE SEQUENCE [LARGE SCALE GENOMIC DNA]</scope>
    <source>
        <strain evidence="1 2">FW300-N2E3</strain>
    </source>
</reference>
<gene>
    <name evidence="1" type="ORF">AO353_26680</name>
</gene>
<dbReference type="InterPro" id="IPR049796">
    <property type="entry name" value="CdiI_Ct-like"/>
</dbReference>
<dbReference type="RefSeq" id="WP_054597671.1">
    <property type="nucleotide sequence ID" value="NZ_CP012830.1"/>
</dbReference>